<name>A0AAV4T470_9ARAC</name>
<comment type="caution">
    <text evidence="2">The sequence shown here is derived from an EMBL/GenBank/DDBJ whole genome shotgun (WGS) entry which is preliminary data.</text>
</comment>
<evidence type="ECO:0000259" key="1">
    <source>
        <dbReference type="PROSITE" id="PS50105"/>
    </source>
</evidence>
<dbReference type="Gene3D" id="1.10.150.50">
    <property type="entry name" value="Transcription Factor, Ets-1"/>
    <property type="match status" value="1"/>
</dbReference>
<dbReference type="Proteomes" id="UP001054837">
    <property type="component" value="Unassembled WGS sequence"/>
</dbReference>
<feature type="domain" description="SAM" evidence="1">
    <location>
        <begin position="10"/>
        <end position="68"/>
    </location>
</feature>
<accession>A0AAV4T470</accession>
<dbReference type="EMBL" id="BPLQ01008920">
    <property type="protein sequence ID" value="GIY40327.1"/>
    <property type="molecule type" value="Genomic_DNA"/>
</dbReference>
<dbReference type="InterPro" id="IPR001660">
    <property type="entry name" value="SAM"/>
</dbReference>
<keyword evidence="3" id="KW-1185">Reference proteome</keyword>
<dbReference type="SUPFAM" id="SSF47769">
    <property type="entry name" value="SAM/Pointed domain"/>
    <property type="match status" value="1"/>
</dbReference>
<evidence type="ECO:0000313" key="3">
    <source>
        <dbReference type="Proteomes" id="UP001054837"/>
    </source>
</evidence>
<protein>
    <submittedName>
        <fullName evidence="2">SAM domain-containing protein</fullName>
    </submittedName>
</protein>
<evidence type="ECO:0000313" key="2">
    <source>
        <dbReference type="EMBL" id="GIY40327.1"/>
    </source>
</evidence>
<sequence length="132" mass="15047">MSYITGPHLDTGQWLKKLDLKEYNHIFKSYNGVEDILSMSERDLKSMGVKNGSHRTRMMASLILLRDKYDRADSLIRSVTAPSSVRHSLVHSRESLHSSLRTCLGEQLDREEFRGSVVSGSHGRRCTVNVDR</sequence>
<dbReference type="PROSITE" id="PS50105">
    <property type="entry name" value="SAM_DOMAIN"/>
    <property type="match status" value="1"/>
</dbReference>
<dbReference type="AlphaFoldDB" id="A0AAV4T470"/>
<dbReference type="Pfam" id="PF00536">
    <property type="entry name" value="SAM_1"/>
    <property type="match status" value="1"/>
</dbReference>
<reference evidence="2 3" key="1">
    <citation type="submission" date="2021-06" db="EMBL/GenBank/DDBJ databases">
        <title>Caerostris darwini draft genome.</title>
        <authorList>
            <person name="Kono N."/>
            <person name="Arakawa K."/>
        </authorList>
    </citation>
    <scope>NUCLEOTIDE SEQUENCE [LARGE SCALE GENOMIC DNA]</scope>
</reference>
<organism evidence="2 3">
    <name type="scientific">Caerostris darwini</name>
    <dbReference type="NCBI Taxonomy" id="1538125"/>
    <lineage>
        <taxon>Eukaryota</taxon>
        <taxon>Metazoa</taxon>
        <taxon>Ecdysozoa</taxon>
        <taxon>Arthropoda</taxon>
        <taxon>Chelicerata</taxon>
        <taxon>Arachnida</taxon>
        <taxon>Araneae</taxon>
        <taxon>Araneomorphae</taxon>
        <taxon>Entelegynae</taxon>
        <taxon>Araneoidea</taxon>
        <taxon>Araneidae</taxon>
        <taxon>Caerostris</taxon>
    </lineage>
</organism>
<proteinExistence type="predicted"/>
<gene>
    <name evidence="2" type="primary">X975_26521</name>
    <name evidence="2" type="ORF">CDAR_617651</name>
</gene>
<dbReference type="SMART" id="SM00454">
    <property type="entry name" value="SAM"/>
    <property type="match status" value="1"/>
</dbReference>
<dbReference type="InterPro" id="IPR013761">
    <property type="entry name" value="SAM/pointed_sf"/>
</dbReference>